<accession>A0ABR7M2S3</accession>
<gene>
    <name evidence="2" type="ORF">HKK74_37880</name>
</gene>
<feature type="region of interest" description="Disordered" evidence="1">
    <location>
        <begin position="55"/>
        <end position="88"/>
    </location>
</feature>
<keyword evidence="3" id="KW-1185">Reference proteome</keyword>
<reference evidence="2 3" key="1">
    <citation type="submission" date="2020-06" db="EMBL/GenBank/DDBJ databases">
        <title>Actinomadura xiongansis sp. nov., isolated from soil of Baiyangdian.</title>
        <authorList>
            <person name="Zhang X."/>
        </authorList>
    </citation>
    <scope>NUCLEOTIDE SEQUENCE [LARGE SCALE GENOMIC DNA]</scope>
    <source>
        <strain evidence="2 3">HBUM206468</strain>
    </source>
</reference>
<sequence>MNITYELHLLRRRFPAITVWFGQATHHYWALVDDRLIEANTALKLADAIRGAQAGPVPHPGHRAIPPVAARAYGGGTRRRSADPKPIS</sequence>
<evidence type="ECO:0000313" key="2">
    <source>
        <dbReference type="EMBL" id="MBC6471213.1"/>
    </source>
</evidence>
<dbReference type="EMBL" id="JABVEC010000062">
    <property type="protein sequence ID" value="MBC6471213.1"/>
    <property type="molecule type" value="Genomic_DNA"/>
</dbReference>
<protein>
    <submittedName>
        <fullName evidence="2">Uncharacterized protein</fullName>
    </submittedName>
</protein>
<evidence type="ECO:0000313" key="3">
    <source>
        <dbReference type="Proteomes" id="UP000805614"/>
    </source>
</evidence>
<dbReference type="RefSeq" id="WP_187248251.1">
    <property type="nucleotide sequence ID" value="NZ_BAAAOK010000034.1"/>
</dbReference>
<dbReference type="Proteomes" id="UP000805614">
    <property type="component" value="Unassembled WGS sequence"/>
</dbReference>
<organism evidence="2 3">
    <name type="scientific">Actinomadura alba</name>
    <dbReference type="NCBI Taxonomy" id="406431"/>
    <lineage>
        <taxon>Bacteria</taxon>
        <taxon>Bacillati</taxon>
        <taxon>Actinomycetota</taxon>
        <taxon>Actinomycetes</taxon>
        <taxon>Streptosporangiales</taxon>
        <taxon>Thermomonosporaceae</taxon>
        <taxon>Actinomadura</taxon>
    </lineage>
</organism>
<name>A0ABR7M2S3_9ACTN</name>
<proteinExistence type="predicted"/>
<evidence type="ECO:0000256" key="1">
    <source>
        <dbReference type="SAM" id="MobiDB-lite"/>
    </source>
</evidence>
<comment type="caution">
    <text evidence="2">The sequence shown here is derived from an EMBL/GenBank/DDBJ whole genome shotgun (WGS) entry which is preliminary data.</text>
</comment>